<organism evidence="2 3">
    <name type="scientific">Calocera cornea HHB12733</name>
    <dbReference type="NCBI Taxonomy" id="1353952"/>
    <lineage>
        <taxon>Eukaryota</taxon>
        <taxon>Fungi</taxon>
        <taxon>Dikarya</taxon>
        <taxon>Basidiomycota</taxon>
        <taxon>Agaricomycotina</taxon>
        <taxon>Dacrymycetes</taxon>
        <taxon>Dacrymycetales</taxon>
        <taxon>Dacrymycetaceae</taxon>
        <taxon>Calocera</taxon>
    </lineage>
</organism>
<feature type="signal peptide" evidence="1">
    <location>
        <begin position="1"/>
        <end position="19"/>
    </location>
</feature>
<dbReference type="EMBL" id="KV424048">
    <property type="protein sequence ID" value="KZT53043.1"/>
    <property type="molecule type" value="Genomic_DNA"/>
</dbReference>
<sequence>MQLTLLLSFVVLSVVGVSAQSPVPGKILSPGNGMHYRIGQFIPFAYNYTKAAEHLTTLPLIDVYVSKAGDAQYTQVAKGLSCSPQTCPHGILAQGITLSDYEALTGIGAFEMFAAQEESSEVGVNVDSIVPDTITGAVSFRVEPLP</sequence>
<evidence type="ECO:0000313" key="3">
    <source>
        <dbReference type="Proteomes" id="UP000076842"/>
    </source>
</evidence>
<protein>
    <submittedName>
        <fullName evidence="2">Uncharacterized protein</fullName>
    </submittedName>
</protein>
<accession>A0A165DKZ8</accession>
<dbReference type="InParanoid" id="A0A165DKZ8"/>
<name>A0A165DKZ8_9BASI</name>
<gene>
    <name evidence="2" type="ORF">CALCODRAFT_486678</name>
</gene>
<keyword evidence="1" id="KW-0732">Signal</keyword>
<evidence type="ECO:0000313" key="2">
    <source>
        <dbReference type="EMBL" id="KZT53043.1"/>
    </source>
</evidence>
<keyword evidence="3" id="KW-1185">Reference proteome</keyword>
<proteinExistence type="predicted"/>
<dbReference type="AlphaFoldDB" id="A0A165DKZ8"/>
<evidence type="ECO:0000256" key="1">
    <source>
        <dbReference type="SAM" id="SignalP"/>
    </source>
</evidence>
<feature type="chain" id="PRO_5007856647" evidence="1">
    <location>
        <begin position="20"/>
        <end position="146"/>
    </location>
</feature>
<reference evidence="2 3" key="1">
    <citation type="journal article" date="2016" name="Mol. Biol. Evol.">
        <title>Comparative Genomics of Early-Diverging Mushroom-Forming Fungi Provides Insights into the Origins of Lignocellulose Decay Capabilities.</title>
        <authorList>
            <person name="Nagy L.G."/>
            <person name="Riley R."/>
            <person name="Tritt A."/>
            <person name="Adam C."/>
            <person name="Daum C."/>
            <person name="Floudas D."/>
            <person name="Sun H."/>
            <person name="Yadav J.S."/>
            <person name="Pangilinan J."/>
            <person name="Larsson K.H."/>
            <person name="Matsuura K."/>
            <person name="Barry K."/>
            <person name="Labutti K."/>
            <person name="Kuo R."/>
            <person name="Ohm R.A."/>
            <person name="Bhattacharya S.S."/>
            <person name="Shirouzu T."/>
            <person name="Yoshinaga Y."/>
            <person name="Martin F.M."/>
            <person name="Grigoriev I.V."/>
            <person name="Hibbett D.S."/>
        </authorList>
    </citation>
    <scope>NUCLEOTIDE SEQUENCE [LARGE SCALE GENOMIC DNA]</scope>
    <source>
        <strain evidence="2 3">HHB12733</strain>
    </source>
</reference>
<dbReference type="Proteomes" id="UP000076842">
    <property type="component" value="Unassembled WGS sequence"/>
</dbReference>